<dbReference type="RefSeq" id="WP_143609474.1">
    <property type="nucleotide sequence ID" value="NZ_CP107955.1"/>
</dbReference>
<dbReference type="InterPro" id="IPR032675">
    <property type="entry name" value="LRR_dom_sf"/>
</dbReference>
<evidence type="ECO:0000313" key="1">
    <source>
        <dbReference type="EMBL" id="MDU8993698.1"/>
    </source>
</evidence>
<comment type="caution">
    <text evidence="1">The sequence shown here is derived from an EMBL/GenBank/DDBJ whole genome shotgun (WGS) entry which is preliminary data.</text>
</comment>
<dbReference type="Gene3D" id="3.80.10.10">
    <property type="entry name" value="Ribonuclease Inhibitor"/>
    <property type="match status" value="1"/>
</dbReference>
<evidence type="ECO:0000313" key="2">
    <source>
        <dbReference type="Proteomes" id="UP001257627"/>
    </source>
</evidence>
<dbReference type="EMBL" id="JARAKF010000001">
    <property type="protein sequence ID" value="MDU8993698.1"/>
    <property type="molecule type" value="Genomic_DNA"/>
</dbReference>
<organism evidence="1 2">
    <name type="scientific">Streptomyces mirabilis</name>
    <dbReference type="NCBI Taxonomy" id="68239"/>
    <lineage>
        <taxon>Bacteria</taxon>
        <taxon>Bacillati</taxon>
        <taxon>Actinomycetota</taxon>
        <taxon>Actinomycetes</taxon>
        <taxon>Kitasatosporales</taxon>
        <taxon>Streptomycetaceae</taxon>
        <taxon>Streptomyces</taxon>
    </lineage>
</organism>
<sequence length="168" mass="18505">MSKLTVLDCPLLTDADGLAGSPLREAVFSRNRVLDSLRALEECPDLRSLSLISCPLAQDIPAGGIETLCLSGLDWKDVSRLAGHTSLRELDIRGLSELRDLGALTGLSALTEINLGHCRDLEDCRPLLDLPSLKHVTMPYRMWYREYQGDPDPVMTKLAERGVTVVHP</sequence>
<protein>
    <recommendedName>
        <fullName evidence="3">Leucine Rich repeat-containing protein</fullName>
    </recommendedName>
</protein>
<keyword evidence="2" id="KW-1185">Reference proteome</keyword>
<gene>
    <name evidence="1" type="ORF">PU648_15460</name>
</gene>
<evidence type="ECO:0008006" key="3">
    <source>
        <dbReference type="Google" id="ProtNLM"/>
    </source>
</evidence>
<reference evidence="1 2" key="1">
    <citation type="submission" date="2023-02" db="EMBL/GenBank/DDBJ databases">
        <authorList>
            <person name="Maleckis M."/>
        </authorList>
    </citation>
    <scope>NUCLEOTIDE SEQUENCE [LARGE SCALE GENOMIC DNA]</scope>
    <source>
        <strain evidence="1 2">P8-A2</strain>
    </source>
</reference>
<accession>A0ABU3UIK5</accession>
<name>A0ABU3UIK5_9ACTN</name>
<proteinExistence type="predicted"/>
<dbReference type="Proteomes" id="UP001257627">
    <property type="component" value="Unassembled WGS sequence"/>
</dbReference>
<dbReference type="SUPFAM" id="SSF52058">
    <property type="entry name" value="L domain-like"/>
    <property type="match status" value="1"/>
</dbReference>